<dbReference type="OrthoDB" id="3535323at2759"/>
<dbReference type="EnsemblMetazoa" id="XM_017136079.2">
    <property type="protein sequence ID" value="XP_016991568.1"/>
    <property type="gene ID" value="LOC108053435"/>
</dbReference>
<reference evidence="3" key="3">
    <citation type="submission" date="2025-05" db="UniProtKB">
        <authorList>
            <consortium name="EnsemblMetazoa"/>
        </authorList>
    </citation>
    <scope>IDENTIFICATION</scope>
</reference>
<proteinExistence type="predicted"/>
<dbReference type="EnsemblMetazoa" id="XM_017136080.2">
    <property type="protein sequence ID" value="XP_016991569.1"/>
    <property type="gene ID" value="LOC108053435"/>
</dbReference>
<keyword evidence="4" id="KW-1185">Reference proteome</keyword>
<dbReference type="SUPFAM" id="SSF57716">
    <property type="entry name" value="Glucocorticoid receptor-like (DNA-binding domain)"/>
    <property type="match status" value="1"/>
</dbReference>
<feature type="binding site" evidence="1">
    <location>
        <position position="78"/>
    </location>
    <ligand>
        <name>Zn(2+)</name>
        <dbReference type="ChEBI" id="CHEBI:29105"/>
    </ligand>
</feature>
<sequence length="152" mass="16671">MENICQLCKLIPGLLVKRGDSLPITICLQCLHLDAFGSKLGSQKEIEDEVLEREPILGEYFIITEFEEDPTMATCRVCLGHNENMINIFDNTLESGIPIATLISQSTGLGVAKGDSFPETVCPTCLLDAHNGYEYHKLLGTSSVMPSEGSHR</sequence>
<reference evidence="4" key="1">
    <citation type="journal article" date="2021" name="Elife">
        <title>Highly contiguous assemblies of 101 drosophilid genomes.</title>
        <authorList>
            <person name="Kim B.Y."/>
            <person name="Wang J.R."/>
            <person name="Miller D.E."/>
            <person name="Barmina O."/>
            <person name="Delaney E."/>
            <person name="Thompson A."/>
            <person name="Comeault A.A."/>
            <person name="Peede D."/>
            <person name="D'Agostino E.R."/>
            <person name="Pelaez J."/>
            <person name="Aguilar J.M."/>
            <person name="Haji D."/>
            <person name="Matsunaga T."/>
            <person name="Armstrong E.E."/>
            <person name="Zych M."/>
            <person name="Ogawa Y."/>
            <person name="Stamenkovic-Radak M."/>
            <person name="Jelic M."/>
            <person name="Veselinovic M.S."/>
            <person name="Tanaskovic M."/>
            <person name="Eric P."/>
            <person name="Gao J.J."/>
            <person name="Katoh T.K."/>
            <person name="Toda M.J."/>
            <person name="Watabe H."/>
            <person name="Watada M."/>
            <person name="Davis J.S."/>
            <person name="Moyle L.C."/>
            <person name="Manoli G."/>
            <person name="Bertolini E."/>
            <person name="Kostal V."/>
            <person name="Hawley R.S."/>
            <person name="Takahashi A."/>
            <person name="Jones C.D."/>
            <person name="Price D.K."/>
            <person name="Whiteman N."/>
            <person name="Kopp A."/>
            <person name="Matute D.R."/>
            <person name="Petrov D.A."/>
        </authorList>
    </citation>
    <scope>NUCLEOTIDE SEQUENCE [LARGE SCALE GENOMIC DNA]</scope>
</reference>
<dbReference type="Pfam" id="PF07776">
    <property type="entry name" value="zf-AD"/>
    <property type="match status" value="1"/>
</dbReference>
<evidence type="ECO:0000259" key="2">
    <source>
        <dbReference type="PROSITE" id="PS51915"/>
    </source>
</evidence>
<evidence type="ECO:0000313" key="7">
    <source>
        <dbReference type="RefSeq" id="XP_016991569.1"/>
    </source>
</evidence>
<evidence type="ECO:0000313" key="4">
    <source>
        <dbReference type="Proteomes" id="UP001652680"/>
    </source>
</evidence>
<dbReference type="RefSeq" id="XP_016991568.1">
    <property type="nucleotide sequence ID" value="XM_017136079.1"/>
</dbReference>
<dbReference type="RefSeq" id="XP_016991567.1">
    <property type="nucleotide sequence ID" value="XM_017136078.1"/>
</dbReference>
<dbReference type="InterPro" id="IPR012934">
    <property type="entry name" value="Znf_AD"/>
</dbReference>
<evidence type="ECO:0000256" key="1">
    <source>
        <dbReference type="PROSITE-ProRule" id="PRU01263"/>
    </source>
</evidence>
<reference evidence="5 6" key="2">
    <citation type="submission" date="2025-04" db="UniProtKB">
        <authorList>
            <consortium name="RefSeq"/>
        </authorList>
    </citation>
    <scope>IDENTIFICATION</scope>
</reference>
<keyword evidence="1" id="KW-0479">Metal-binding</keyword>
<dbReference type="GO" id="GO:0005634">
    <property type="term" value="C:nucleus"/>
    <property type="evidence" value="ECO:0007669"/>
    <property type="project" value="InterPro"/>
</dbReference>
<feature type="domain" description="ZAD" evidence="2">
    <location>
        <begin position="73"/>
        <end position="149"/>
    </location>
</feature>
<feature type="binding site" evidence="1">
    <location>
        <position position="125"/>
    </location>
    <ligand>
        <name>Zn(2+)</name>
        <dbReference type="ChEBI" id="CHEBI:29105"/>
    </ligand>
</feature>
<evidence type="ECO:0000313" key="6">
    <source>
        <dbReference type="RefSeq" id="XP_016991568.1"/>
    </source>
</evidence>
<dbReference type="Proteomes" id="UP001652680">
    <property type="component" value="Unassembled WGS sequence"/>
</dbReference>
<protein>
    <submittedName>
        <fullName evidence="5 6">Uncharacterized protein LOC108053435</fullName>
    </submittedName>
</protein>
<dbReference type="GeneID" id="108053435"/>
<organism evidence="5">
    <name type="scientific">Drosophila rhopaloa</name>
    <name type="common">Fruit fly</name>
    <dbReference type="NCBI Taxonomy" id="1041015"/>
    <lineage>
        <taxon>Eukaryota</taxon>
        <taxon>Metazoa</taxon>
        <taxon>Ecdysozoa</taxon>
        <taxon>Arthropoda</taxon>
        <taxon>Hexapoda</taxon>
        <taxon>Insecta</taxon>
        <taxon>Pterygota</taxon>
        <taxon>Neoptera</taxon>
        <taxon>Endopterygota</taxon>
        <taxon>Diptera</taxon>
        <taxon>Brachycera</taxon>
        <taxon>Muscomorpha</taxon>
        <taxon>Ephydroidea</taxon>
        <taxon>Drosophilidae</taxon>
        <taxon>Drosophila</taxon>
        <taxon>Sophophora</taxon>
    </lineage>
</organism>
<dbReference type="PROSITE" id="PS51915">
    <property type="entry name" value="ZAD"/>
    <property type="match status" value="1"/>
</dbReference>
<name>A0A6P4FPA0_DRORH</name>
<feature type="binding site" evidence="1">
    <location>
        <position position="75"/>
    </location>
    <ligand>
        <name>Zn(2+)</name>
        <dbReference type="ChEBI" id="CHEBI:29105"/>
    </ligand>
</feature>
<dbReference type="Gene3D" id="3.40.1800.20">
    <property type="match status" value="1"/>
</dbReference>
<accession>A0A6P4FPA0</accession>
<feature type="binding site" evidence="1">
    <location>
        <position position="122"/>
    </location>
    <ligand>
        <name>Zn(2+)</name>
        <dbReference type="ChEBI" id="CHEBI:29105"/>
    </ligand>
</feature>
<dbReference type="GO" id="GO:0008270">
    <property type="term" value="F:zinc ion binding"/>
    <property type="evidence" value="ECO:0007669"/>
    <property type="project" value="UniProtKB-UniRule"/>
</dbReference>
<keyword evidence="1" id="KW-0862">Zinc</keyword>
<keyword evidence="1" id="KW-0863">Zinc-finger</keyword>
<gene>
    <name evidence="5 6 7" type="primary">LOC108053435</name>
    <name evidence="3" type="synonym">108053435</name>
</gene>
<dbReference type="RefSeq" id="XP_016991569.1">
    <property type="nucleotide sequence ID" value="XM_017136080.1"/>
</dbReference>
<dbReference type="AlphaFoldDB" id="A0A6P4FPA0"/>
<evidence type="ECO:0000313" key="5">
    <source>
        <dbReference type="RefSeq" id="XP_016991567.1"/>
    </source>
</evidence>
<dbReference type="EnsemblMetazoa" id="XM_017136078.2">
    <property type="protein sequence ID" value="XP_016991567.1"/>
    <property type="gene ID" value="LOC108053435"/>
</dbReference>
<evidence type="ECO:0000313" key="3">
    <source>
        <dbReference type="EnsemblMetazoa" id="XP_016991567.1"/>
    </source>
</evidence>